<dbReference type="EMBL" id="RWJN01000018">
    <property type="protein sequence ID" value="TCD70569.1"/>
    <property type="molecule type" value="Genomic_DNA"/>
</dbReference>
<reference evidence="2 3" key="1">
    <citation type="submission" date="2018-11" db="EMBL/GenBank/DDBJ databases">
        <title>Genome assembly of Steccherinum ochraceum LE-BIN_3174, the white-rot fungus of the Steccherinaceae family (The Residual Polyporoid clade, Polyporales, Basidiomycota).</title>
        <authorList>
            <person name="Fedorova T.V."/>
            <person name="Glazunova O.A."/>
            <person name="Landesman E.O."/>
            <person name="Moiseenko K.V."/>
            <person name="Psurtseva N.V."/>
            <person name="Savinova O.S."/>
            <person name="Shakhova N.V."/>
            <person name="Tyazhelova T.V."/>
            <person name="Vasina D.V."/>
        </authorList>
    </citation>
    <scope>NUCLEOTIDE SEQUENCE [LARGE SCALE GENOMIC DNA]</scope>
    <source>
        <strain evidence="2 3">LE-BIN_3174</strain>
    </source>
</reference>
<feature type="signal peptide" evidence="1">
    <location>
        <begin position="1"/>
        <end position="20"/>
    </location>
</feature>
<evidence type="ECO:0000313" key="3">
    <source>
        <dbReference type="Proteomes" id="UP000292702"/>
    </source>
</evidence>
<feature type="chain" id="PRO_5021033711" evidence="1">
    <location>
        <begin position="21"/>
        <end position="125"/>
    </location>
</feature>
<gene>
    <name evidence="2" type="ORF">EIP91_002599</name>
</gene>
<evidence type="ECO:0000313" key="2">
    <source>
        <dbReference type="EMBL" id="TCD70569.1"/>
    </source>
</evidence>
<dbReference type="Proteomes" id="UP000292702">
    <property type="component" value="Unassembled WGS sequence"/>
</dbReference>
<sequence length="125" mass="13688">MFTIFAIALALAAHVVPSLSAPLAWNNIDAISHPSGWAGIAERDSCPEGHCTRDLDRRALLTLLAREYLSTRTERYAGHLPPVDPDLERMYPLTPVNRRAPLFAGNSGAHRDSVPDPLGIPVAYY</sequence>
<protein>
    <submittedName>
        <fullName evidence="2">Uncharacterized protein</fullName>
    </submittedName>
</protein>
<name>A0A4R0RX72_9APHY</name>
<dbReference type="AlphaFoldDB" id="A0A4R0RX72"/>
<evidence type="ECO:0000256" key="1">
    <source>
        <dbReference type="SAM" id="SignalP"/>
    </source>
</evidence>
<keyword evidence="3" id="KW-1185">Reference proteome</keyword>
<proteinExistence type="predicted"/>
<comment type="caution">
    <text evidence="2">The sequence shown here is derived from an EMBL/GenBank/DDBJ whole genome shotgun (WGS) entry which is preliminary data.</text>
</comment>
<keyword evidence="1" id="KW-0732">Signal</keyword>
<organism evidence="2 3">
    <name type="scientific">Steccherinum ochraceum</name>
    <dbReference type="NCBI Taxonomy" id="92696"/>
    <lineage>
        <taxon>Eukaryota</taxon>
        <taxon>Fungi</taxon>
        <taxon>Dikarya</taxon>
        <taxon>Basidiomycota</taxon>
        <taxon>Agaricomycotina</taxon>
        <taxon>Agaricomycetes</taxon>
        <taxon>Polyporales</taxon>
        <taxon>Steccherinaceae</taxon>
        <taxon>Steccherinum</taxon>
    </lineage>
</organism>
<accession>A0A4R0RX72</accession>